<comment type="caution">
    <text evidence="1">The sequence shown here is derived from an EMBL/GenBank/DDBJ whole genome shotgun (WGS) entry which is preliminary data.</text>
</comment>
<dbReference type="EMBL" id="CAJVPQ010000002">
    <property type="protein sequence ID" value="CAG8435713.1"/>
    <property type="molecule type" value="Genomic_DNA"/>
</dbReference>
<accession>A0A9N8YNC6</accession>
<sequence length="92" mass="10717">MEDLHLPEKRMIMKLHNHQKPSLRHNWQVTVKKTAKNRRFAKYGRKATNEAIRLGLVDASPSSDGQVGYIKYISVDVLYALYRVIPTLIRIQ</sequence>
<gene>
    <name evidence="1" type="ORF">FCALED_LOCUS26</name>
</gene>
<reference evidence="1" key="1">
    <citation type="submission" date="2021-06" db="EMBL/GenBank/DDBJ databases">
        <authorList>
            <person name="Kallberg Y."/>
            <person name="Tangrot J."/>
            <person name="Rosling A."/>
        </authorList>
    </citation>
    <scope>NUCLEOTIDE SEQUENCE</scope>
    <source>
        <strain evidence="1">UK204</strain>
    </source>
</reference>
<evidence type="ECO:0000313" key="2">
    <source>
        <dbReference type="Proteomes" id="UP000789570"/>
    </source>
</evidence>
<name>A0A9N8YNC6_9GLOM</name>
<protein>
    <submittedName>
        <fullName evidence="1">10307_t:CDS:1</fullName>
    </submittedName>
</protein>
<organism evidence="1 2">
    <name type="scientific">Funneliformis caledonium</name>
    <dbReference type="NCBI Taxonomy" id="1117310"/>
    <lineage>
        <taxon>Eukaryota</taxon>
        <taxon>Fungi</taxon>
        <taxon>Fungi incertae sedis</taxon>
        <taxon>Mucoromycota</taxon>
        <taxon>Glomeromycotina</taxon>
        <taxon>Glomeromycetes</taxon>
        <taxon>Glomerales</taxon>
        <taxon>Glomeraceae</taxon>
        <taxon>Funneliformis</taxon>
    </lineage>
</organism>
<keyword evidence="2" id="KW-1185">Reference proteome</keyword>
<evidence type="ECO:0000313" key="1">
    <source>
        <dbReference type="EMBL" id="CAG8435713.1"/>
    </source>
</evidence>
<dbReference type="Proteomes" id="UP000789570">
    <property type="component" value="Unassembled WGS sequence"/>
</dbReference>
<proteinExistence type="predicted"/>
<dbReference type="AlphaFoldDB" id="A0A9N8YNC6"/>